<name>A0A9D1ERD9_9FIRM</name>
<sequence length="473" mass="52182">MNYKKEQAHNSLCLLLLGLLAAALLILVPSFQARASGTDISDCKITLSQKTFSYTGGKCAPEITVKAGTQLLKEGTDYTVYGASAVSVGKHEIILVGKGAYTGEASVFFQIKRARNKITLLSERAYETYSNPVTVYLRCSALGNPSLRYSTSTKGVSLTKDGVLKIKDGFLGTVKIKIRSAGTDTYEPASAVFSLKFRLKGTSITEIRNEGAIPDILPENDHTAKVIWNSDDFNIQNIDGFQIRYSRDRKFQSKVYQTKIPMLNAFGTIVNACSLSSHLTKGKTTYFQIRTYKTALDGKKYYSEWSDTVSHKVDSSAKSFYKGKEPKNRDTFDVNGIRYSYRNKELTADKLLYQHKSGQIVIPDTVAVYGKKYPVTAIKAKAFRNVTGQGSITSITIGKNVKKIGQEAFAANYFVKRITIKSTKLTSKTVGKKAFANTGRYSGSVKLSAPKSKRAGYRKILKNTGLTKKIIIV</sequence>
<keyword evidence="1" id="KW-0732">Signal</keyword>
<organism evidence="2 3">
    <name type="scientific">Candidatus Limivivens intestinipullorum</name>
    <dbReference type="NCBI Taxonomy" id="2840858"/>
    <lineage>
        <taxon>Bacteria</taxon>
        <taxon>Bacillati</taxon>
        <taxon>Bacillota</taxon>
        <taxon>Clostridia</taxon>
        <taxon>Lachnospirales</taxon>
        <taxon>Lachnospiraceae</taxon>
        <taxon>Lachnospiraceae incertae sedis</taxon>
        <taxon>Candidatus Limivivens</taxon>
    </lineage>
</organism>
<dbReference type="Pfam" id="PF13306">
    <property type="entry name" value="LRR_5"/>
    <property type="match status" value="1"/>
</dbReference>
<dbReference type="AlphaFoldDB" id="A0A9D1ERD9"/>
<proteinExistence type="predicted"/>
<dbReference type="InterPro" id="IPR032675">
    <property type="entry name" value="LRR_dom_sf"/>
</dbReference>
<feature type="signal peptide" evidence="1">
    <location>
        <begin position="1"/>
        <end position="35"/>
    </location>
</feature>
<dbReference type="Gene3D" id="2.60.40.10">
    <property type="entry name" value="Immunoglobulins"/>
    <property type="match status" value="1"/>
</dbReference>
<protein>
    <submittedName>
        <fullName evidence="2">Leucine-rich repeat protein</fullName>
    </submittedName>
</protein>
<accession>A0A9D1ERD9</accession>
<dbReference type="EMBL" id="DVIQ01000022">
    <property type="protein sequence ID" value="HIS30652.1"/>
    <property type="molecule type" value="Genomic_DNA"/>
</dbReference>
<reference evidence="2" key="2">
    <citation type="journal article" date="2021" name="PeerJ">
        <title>Extensive microbial diversity within the chicken gut microbiome revealed by metagenomics and culture.</title>
        <authorList>
            <person name="Gilroy R."/>
            <person name="Ravi A."/>
            <person name="Getino M."/>
            <person name="Pursley I."/>
            <person name="Horton D.L."/>
            <person name="Alikhan N.F."/>
            <person name="Baker D."/>
            <person name="Gharbi K."/>
            <person name="Hall N."/>
            <person name="Watson M."/>
            <person name="Adriaenssens E.M."/>
            <person name="Foster-Nyarko E."/>
            <person name="Jarju S."/>
            <person name="Secka A."/>
            <person name="Antonio M."/>
            <person name="Oren A."/>
            <person name="Chaudhuri R.R."/>
            <person name="La Ragione R."/>
            <person name="Hildebrand F."/>
            <person name="Pallen M.J."/>
        </authorList>
    </citation>
    <scope>NUCLEOTIDE SEQUENCE</scope>
    <source>
        <strain evidence="2">CHK190-19873</strain>
    </source>
</reference>
<dbReference type="InterPro" id="IPR013783">
    <property type="entry name" value="Ig-like_fold"/>
</dbReference>
<comment type="caution">
    <text evidence="2">The sequence shown here is derived from an EMBL/GenBank/DDBJ whole genome shotgun (WGS) entry which is preliminary data.</text>
</comment>
<reference evidence="2" key="1">
    <citation type="submission" date="2020-10" db="EMBL/GenBank/DDBJ databases">
        <authorList>
            <person name="Gilroy R."/>
        </authorList>
    </citation>
    <scope>NUCLEOTIDE SEQUENCE</scope>
    <source>
        <strain evidence="2">CHK190-19873</strain>
    </source>
</reference>
<evidence type="ECO:0000256" key="1">
    <source>
        <dbReference type="SAM" id="SignalP"/>
    </source>
</evidence>
<feature type="chain" id="PRO_5039511779" evidence="1">
    <location>
        <begin position="36"/>
        <end position="473"/>
    </location>
</feature>
<evidence type="ECO:0000313" key="2">
    <source>
        <dbReference type="EMBL" id="HIS30652.1"/>
    </source>
</evidence>
<dbReference type="Proteomes" id="UP000823935">
    <property type="component" value="Unassembled WGS sequence"/>
</dbReference>
<dbReference type="InterPro" id="IPR026906">
    <property type="entry name" value="LRR_5"/>
</dbReference>
<gene>
    <name evidence="2" type="ORF">IAB44_03745</name>
</gene>
<evidence type="ECO:0000313" key="3">
    <source>
        <dbReference type="Proteomes" id="UP000823935"/>
    </source>
</evidence>
<dbReference type="Gene3D" id="3.80.10.10">
    <property type="entry name" value="Ribonuclease Inhibitor"/>
    <property type="match status" value="1"/>
</dbReference>